<dbReference type="GO" id="GO:0003727">
    <property type="term" value="F:single-stranded RNA binding"/>
    <property type="evidence" value="ECO:0007669"/>
    <property type="project" value="TreeGrafter"/>
</dbReference>
<keyword evidence="5" id="KW-0399">Innate immunity</keyword>
<keyword evidence="14" id="KW-0051">Antiviral defense</keyword>
<evidence type="ECO:0000256" key="6">
    <source>
        <dbReference type="ARBA" id="ARBA00022723"/>
    </source>
</evidence>
<dbReference type="GO" id="GO:0005524">
    <property type="term" value="F:ATP binding"/>
    <property type="evidence" value="ECO:0007669"/>
    <property type="project" value="UniProtKB-KW"/>
</dbReference>
<keyword evidence="9" id="KW-0347">Helicase</keyword>
<feature type="domain" description="Helicase ATP-binding" evidence="16">
    <location>
        <begin position="31"/>
        <end position="209"/>
    </location>
</feature>
<name>A0A3B4EMP1_PYGNA</name>
<evidence type="ECO:0000256" key="15">
    <source>
        <dbReference type="ARBA" id="ARBA00049390"/>
    </source>
</evidence>
<feature type="domain" description="Helicase C-terminal" evidence="17">
    <location>
        <begin position="372"/>
        <end position="542"/>
    </location>
</feature>
<dbReference type="Gene3D" id="2.170.150.30">
    <property type="entry name" value="RIG-I-like receptor, C-terminal regulatory domain"/>
    <property type="match status" value="1"/>
</dbReference>
<dbReference type="Gene3D" id="1.20.1320.30">
    <property type="match status" value="1"/>
</dbReference>
<comment type="similarity">
    <text evidence="2">Belongs to the helicase family. RLR subfamily.</text>
</comment>
<evidence type="ECO:0000259" key="17">
    <source>
        <dbReference type="PROSITE" id="PS51194"/>
    </source>
</evidence>
<dbReference type="GO" id="GO:0039536">
    <property type="term" value="P:negative regulation of RIG-I signaling pathway"/>
    <property type="evidence" value="ECO:0007669"/>
    <property type="project" value="TreeGrafter"/>
</dbReference>
<sequence>MNHWTLNRINGLFCVIVQMEISLRSYQKEVVQVALSGENSIIWLPTGGGKTRAAVYVAKRHLETHPKAKVAVLVNKVHLVDQHYQNEFRPHLGHTVNIVAISGDSQEKDFFGRVVRDSDLVICTAQILENAMINTEEDKHVELTDFTLLIIDECHHTHKDAVYNKIMARYVKGKMEGARNLPQILGLTASPGTGGAKTQEGAVNHVLQICANLDSVIVSTKNYVPELRMVVPRPIKKYDIVDTRLFDPFGEHLKEMMRMIHGYMASGITFRKMGTQEYENDVVELEKKGVREENRLLAQCALHLRKYNDALLINDTVRMVDALRLLQDFYRTKSENRMDATDIFLSGLFEENQVELRLLTLDTQNENPKLAQLQRTLVEQFQDRNSRGILFSKTREGTRCLYDWVCANPALQSVDIRAAILTGAGNGANHMTQSGQKETIYRFRVGDLNLLISTSVAEEGLDIPECNVVVRYGLLTNEIAQQQASGRARAMDSVYSVVAWAGGREMRREKTNEYLEELTERAVAEVQRMEPEKFRRKVSELQRAAVIERYVACKRRDEKRKRYDPSQVQFICRGCFTPVAHGDDMRVVNNSQHVNVNPDFKNYYQVGGQVHLGRTFEDWEPGRVISCASCGLEWGFEVKLRKVVVLPCLKIKGFSMKTPQANHTAKQWKEVEFAVEEFDFTEYVSSCFLDLDLD</sequence>
<evidence type="ECO:0000256" key="5">
    <source>
        <dbReference type="ARBA" id="ARBA00022588"/>
    </source>
</evidence>
<proteinExistence type="inferred from homology"/>
<keyword evidence="11" id="KW-0067">ATP-binding</keyword>
<dbReference type="GO" id="GO:0008270">
    <property type="term" value="F:zinc ion binding"/>
    <property type="evidence" value="ECO:0007669"/>
    <property type="project" value="TreeGrafter"/>
</dbReference>
<evidence type="ECO:0000256" key="14">
    <source>
        <dbReference type="ARBA" id="ARBA00023118"/>
    </source>
</evidence>
<dbReference type="InterPro" id="IPR041204">
    <property type="entry name" value="RIG-I-like_C"/>
</dbReference>
<evidence type="ECO:0000256" key="12">
    <source>
        <dbReference type="ARBA" id="ARBA00022859"/>
    </source>
</evidence>
<dbReference type="InterPro" id="IPR021673">
    <property type="entry name" value="RLR_CTR"/>
</dbReference>
<evidence type="ECO:0000256" key="7">
    <source>
        <dbReference type="ARBA" id="ARBA00022741"/>
    </source>
</evidence>
<dbReference type="Gene3D" id="3.40.50.300">
    <property type="entry name" value="P-loop containing nucleotide triphosphate hydrolases"/>
    <property type="match status" value="2"/>
</dbReference>
<dbReference type="SMART" id="SM00487">
    <property type="entry name" value="DEXDc"/>
    <property type="match status" value="1"/>
</dbReference>
<dbReference type="Pfam" id="PF04851">
    <property type="entry name" value="ResIII"/>
    <property type="match status" value="1"/>
</dbReference>
<dbReference type="OrthoDB" id="416741at2759"/>
<dbReference type="SMART" id="SM00490">
    <property type="entry name" value="HELICc"/>
    <property type="match status" value="1"/>
</dbReference>
<dbReference type="PROSITE" id="PS51192">
    <property type="entry name" value="HELICASE_ATP_BIND_1"/>
    <property type="match status" value="1"/>
</dbReference>
<keyword evidence="4" id="KW-0963">Cytoplasm</keyword>
<dbReference type="InterPro" id="IPR051363">
    <property type="entry name" value="RLR_Helicase"/>
</dbReference>
<organism evidence="19 20">
    <name type="scientific">Pygocentrus nattereri</name>
    <name type="common">Red-bellied piranha</name>
    <dbReference type="NCBI Taxonomy" id="42514"/>
    <lineage>
        <taxon>Eukaryota</taxon>
        <taxon>Metazoa</taxon>
        <taxon>Chordata</taxon>
        <taxon>Craniata</taxon>
        <taxon>Vertebrata</taxon>
        <taxon>Euteleostomi</taxon>
        <taxon>Actinopterygii</taxon>
        <taxon>Neopterygii</taxon>
        <taxon>Teleostei</taxon>
        <taxon>Ostariophysi</taxon>
        <taxon>Characiformes</taxon>
        <taxon>Characoidei</taxon>
        <taxon>Pygocentrus</taxon>
    </lineage>
</organism>
<protein>
    <recommendedName>
        <fullName evidence="3">RNA helicase</fullName>
        <ecNumber evidence="3">3.6.4.13</ecNumber>
    </recommendedName>
</protein>
<dbReference type="InterPro" id="IPR038557">
    <property type="entry name" value="RLR_C_sf"/>
</dbReference>
<dbReference type="AlphaFoldDB" id="A0A3B4EMP1"/>
<evidence type="ECO:0000256" key="11">
    <source>
        <dbReference type="ARBA" id="ARBA00022840"/>
    </source>
</evidence>
<dbReference type="PROSITE" id="PS51789">
    <property type="entry name" value="RLR_CTR"/>
    <property type="match status" value="1"/>
</dbReference>
<dbReference type="GO" id="GO:0003677">
    <property type="term" value="F:DNA binding"/>
    <property type="evidence" value="ECO:0007669"/>
    <property type="project" value="InterPro"/>
</dbReference>
<dbReference type="STRING" id="42514.ENSPNAP00000037195"/>
<dbReference type="GO" id="GO:0003724">
    <property type="term" value="F:RNA helicase activity"/>
    <property type="evidence" value="ECO:0007669"/>
    <property type="project" value="UniProtKB-EC"/>
</dbReference>
<dbReference type="PROSITE" id="PS51194">
    <property type="entry name" value="HELICASE_CTER"/>
    <property type="match status" value="1"/>
</dbReference>
<dbReference type="InterPro" id="IPR027417">
    <property type="entry name" value="P-loop_NTPase"/>
</dbReference>
<keyword evidence="12" id="KW-0391">Immunity</keyword>
<dbReference type="GO" id="GO:0140374">
    <property type="term" value="P:antiviral innate immune response"/>
    <property type="evidence" value="ECO:0007669"/>
    <property type="project" value="TreeGrafter"/>
</dbReference>
<dbReference type="GO" id="GO:0002753">
    <property type="term" value="P:cytoplasmic pattern recognition receptor signaling pathway"/>
    <property type="evidence" value="ECO:0007669"/>
    <property type="project" value="TreeGrafter"/>
</dbReference>
<reference evidence="19 20" key="1">
    <citation type="submission" date="2020-10" db="EMBL/GenBank/DDBJ databases">
        <title>Pygocentrus nattereri (red-bellied piranha) genome, fPygNat1, primary haplotype.</title>
        <authorList>
            <person name="Myers G."/>
            <person name="Meyer A."/>
            <person name="Karagic N."/>
            <person name="Pippel M."/>
            <person name="Winkler S."/>
            <person name="Tracey A."/>
            <person name="Wood J."/>
            <person name="Formenti G."/>
            <person name="Howe K."/>
            <person name="Fedrigo O."/>
            <person name="Jarvis E.D."/>
        </authorList>
    </citation>
    <scope>NUCLEOTIDE SEQUENCE [LARGE SCALE GENOMIC DNA]</scope>
</reference>
<evidence type="ECO:0000313" key="19">
    <source>
        <dbReference type="Ensembl" id="ENSPNAP00000037195.2"/>
    </source>
</evidence>
<evidence type="ECO:0000256" key="9">
    <source>
        <dbReference type="ARBA" id="ARBA00022806"/>
    </source>
</evidence>
<dbReference type="InterPro" id="IPR006935">
    <property type="entry name" value="Helicase/UvrB_N"/>
</dbReference>
<dbReference type="SUPFAM" id="SSF52540">
    <property type="entry name" value="P-loop containing nucleoside triphosphate hydrolases"/>
    <property type="match status" value="2"/>
</dbReference>
<dbReference type="Pfam" id="PF11648">
    <property type="entry name" value="RIG-I_C-RD"/>
    <property type="match status" value="1"/>
</dbReference>
<feature type="domain" description="RLR CTR" evidence="18">
    <location>
        <begin position="558"/>
        <end position="685"/>
    </location>
</feature>
<dbReference type="Pfam" id="PF18119">
    <property type="entry name" value="RIG-I_C"/>
    <property type="match status" value="1"/>
</dbReference>
<reference evidence="19" key="2">
    <citation type="submission" date="2025-08" db="UniProtKB">
        <authorList>
            <consortium name="Ensembl"/>
        </authorList>
    </citation>
    <scope>IDENTIFICATION</scope>
</reference>
<comment type="subcellular location">
    <subcellularLocation>
        <location evidence="1">Cytoplasm</location>
    </subcellularLocation>
</comment>
<dbReference type="GeneTree" id="ENSGT00940000153173"/>
<dbReference type="PANTHER" id="PTHR14074">
    <property type="entry name" value="HELICASE WITH DEATH DOMAIN-RELATED"/>
    <property type="match status" value="1"/>
</dbReference>
<dbReference type="EC" id="3.6.4.13" evidence="3"/>
<evidence type="ECO:0000313" key="20">
    <source>
        <dbReference type="Proteomes" id="UP001501920"/>
    </source>
</evidence>
<dbReference type="Pfam" id="PF00271">
    <property type="entry name" value="Helicase_C"/>
    <property type="match status" value="1"/>
</dbReference>
<dbReference type="CDD" id="cd12090">
    <property type="entry name" value="MDA5_ID"/>
    <property type="match status" value="1"/>
</dbReference>
<keyword evidence="20" id="KW-1185">Reference proteome</keyword>
<evidence type="ECO:0000256" key="10">
    <source>
        <dbReference type="ARBA" id="ARBA00022833"/>
    </source>
</evidence>
<reference evidence="19" key="3">
    <citation type="submission" date="2025-09" db="UniProtKB">
        <authorList>
            <consortium name="Ensembl"/>
        </authorList>
    </citation>
    <scope>IDENTIFICATION</scope>
</reference>
<evidence type="ECO:0000259" key="16">
    <source>
        <dbReference type="PROSITE" id="PS51192"/>
    </source>
</evidence>
<evidence type="ECO:0000259" key="18">
    <source>
        <dbReference type="PROSITE" id="PS51789"/>
    </source>
</evidence>
<dbReference type="PANTHER" id="PTHR14074:SF7">
    <property type="entry name" value="ATP-DEPENDENT RNA HELICASE DHX58"/>
    <property type="match status" value="1"/>
</dbReference>
<evidence type="ECO:0000256" key="2">
    <source>
        <dbReference type="ARBA" id="ARBA00006866"/>
    </source>
</evidence>
<dbReference type="Ensembl" id="ENSPNAT00000032914.2">
    <property type="protein sequence ID" value="ENSPNAP00000037195.2"/>
    <property type="gene ID" value="ENSPNAG00000028648.2"/>
</dbReference>
<keyword evidence="6" id="KW-0479">Metal-binding</keyword>
<evidence type="ECO:0000256" key="13">
    <source>
        <dbReference type="ARBA" id="ARBA00022884"/>
    </source>
</evidence>
<dbReference type="GO" id="GO:0003725">
    <property type="term" value="F:double-stranded RNA binding"/>
    <property type="evidence" value="ECO:0007669"/>
    <property type="project" value="TreeGrafter"/>
</dbReference>
<gene>
    <name evidence="19" type="primary">DHX58</name>
</gene>
<comment type="catalytic activity">
    <reaction evidence="15">
        <text>ATP + H2O = ADP + phosphate + H(+)</text>
        <dbReference type="Rhea" id="RHEA:13065"/>
        <dbReference type="ChEBI" id="CHEBI:15377"/>
        <dbReference type="ChEBI" id="CHEBI:15378"/>
        <dbReference type="ChEBI" id="CHEBI:30616"/>
        <dbReference type="ChEBI" id="CHEBI:43474"/>
        <dbReference type="ChEBI" id="CHEBI:456216"/>
        <dbReference type="EC" id="3.6.4.13"/>
    </reaction>
    <physiologicalReaction direction="left-to-right" evidence="15">
        <dbReference type="Rhea" id="RHEA:13066"/>
    </physiologicalReaction>
</comment>
<keyword evidence="7" id="KW-0547">Nucleotide-binding</keyword>
<dbReference type="Proteomes" id="UP001501920">
    <property type="component" value="Chromosome 14"/>
</dbReference>
<evidence type="ECO:0000256" key="8">
    <source>
        <dbReference type="ARBA" id="ARBA00022801"/>
    </source>
</evidence>
<dbReference type="InterPro" id="IPR014001">
    <property type="entry name" value="Helicase_ATP-bd"/>
</dbReference>
<accession>A0A3B4EMP1</accession>
<dbReference type="GO" id="GO:0005737">
    <property type="term" value="C:cytoplasm"/>
    <property type="evidence" value="ECO:0007669"/>
    <property type="project" value="UniProtKB-SubCell"/>
</dbReference>
<evidence type="ECO:0000256" key="3">
    <source>
        <dbReference type="ARBA" id="ARBA00012552"/>
    </source>
</evidence>
<keyword evidence="10" id="KW-0862">Zinc</keyword>
<keyword evidence="8" id="KW-0378">Hydrolase</keyword>
<evidence type="ECO:0000256" key="1">
    <source>
        <dbReference type="ARBA" id="ARBA00004496"/>
    </source>
</evidence>
<evidence type="ECO:0000256" key="4">
    <source>
        <dbReference type="ARBA" id="ARBA00022490"/>
    </source>
</evidence>
<keyword evidence="13" id="KW-0694">RNA-binding</keyword>
<dbReference type="OMA" id="IFYEPVP"/>
<dbReference type="GO" id="GO:0016787">
    <property type="term" value="F:hydrolase activity"/>
    <property type="evidence" value="ECO:0007669"/>
    <property type="project" value="UniProtKB-KW"/>
</dbReference>
<dbReference type="InterPro" id="IPR001650">
    <property type="entry name" value="Helicase_C-like"/>
</dbReference>